<evidence type="ECO:0000256" key="1">
    <source>
        <dbReference type="ARBA" id="ARBA00022723"/>
    </source>
</evidence>
<evidence type="ECO:0000313" key="8">
    <source>
        <dbReference type="Proteomes" id="UP001151287"/>
    </source>
</evidence>
<proteinExistence type="predicted"/>
<dbReference type="EMBL" id="JAMQYH010000005">
    <property type="protein sequence ID" value="KAJ1687929.1"/>
    <property type="molecule type" value="Genomic_DNA"/>
</dbReference>
<keyword evidence="1" id="KW-0479">Metal-binding</keyword>
<evidence type="ECO:0000256" key="5">
    <source>
        <dbReference type="SAM" id="MobiDB-lite"/>
    </source>
</evidence>
<keyword evidence="8" id="KW-1185">Reference proteome</keyword>
<dbReference type="OrthoDB" id="693193at2759"/>
<keyword evidence="2 4" id="KW-0863">Zinc-finger</keyword>
<feature type="domain" description="SWIM-type" evidence="6">
    <location>
        <begin position="19"/>
        <end position="55"/>
    </location>
</feature>
<dbReference type="PANTHER" id="PTHR47718:SF7">
    <property type="entry name" value="PROTEIN FAR1-RELATED SEQUENCE"/>
    <property type="match status" value="1"/>
</dbReference>
<comment type="caution">
    <text evidence="7">The sequence shown here is derived from an EMBL/GenBank/DDBJ whole genome shotgun (WGS) entry which is preliminary data.</text>
</comment>
<dbReference type="AlphaFoldDB" id="A0A9Q0HJ66"/>
<dbReference type="PROSITE" id="PS50966">
    <property type="entry name" value="ZF_SWIM"/>
    <property type="match status" value="1"/>
</dbReference>
<dbReference type="SMART" id="SM00575">
    <property type="entry name" value="ZnF_PMZ"/>
    <property type="match status" value="1"/>
</dbReference>
<sequence>MMPTLFMRCHVFRKSEKKYVVHINLDSLEGCCECHLFEFKGILCRHILGILHKRDVEEIPAHFILPRWTKEVIYDMDISLPSNGGELPLVLRNMVFYRMVNHLSTYLNASAETYQFIVDSVEETYKKVVAIEGPISVKRLEEPRQQELTDPSPLQDPAVSRTKGRKKDSAKVSQKGRIMSGVEASMKRRRKCSICKQVDHDARTCEQQNREC</sequence>
<dbReference type="GO" id="GO:0008270">
    <property type="term" value="F:zinc ion binding"/>
    <property type="evidence" value="ECO:0007669"/>
    <property type="project" value="UniProtKB-KW"/>
</dbReference>
<accession>A0A9Q0HJ66</accession>
<dbReference type="PANTHER" id="PTHR47718">
    <property type="entry name" value="OS01G0519700 PROTEIN"/>
    <property type="match status" value="1"/>
</dbReference>
<organism evidence="7 8">
    <name type="scientific">Rhynchospora breviuscula</name>
    <dbReference type="NCBI Taxonomy" id="2022672"/>
    <lineage>
        <taxon>Eukaryota</taxon>
        <taxon>Viridiplantae</taxon>
        <taxon>Streptophyta</taxon>
        <taxon>Embryophyta</taxon>
        <taxon>Tracheophyta</taxon>
        <taxon>Spermatophyta</taxon>
        <taxon>Magnoliopsida</taxon>
        <taxon>Liliopsida</taxon>
        <taxon>Poales</taxon>
        <taxon>Cyperaceae</taxon>
        <taxon>Cyperoideae</taxon>
        <taxon>Rhynchosporeae</taxon>
        <taxon>Rhynchospora</taxon>
    </lineage>
</organism>
<reference evidence="7" key="1">
    <citation type="journal article" date="2022" name="Cell">
        <title>Repeat-based holocentromeres influence genome architecture and karyotype evolution.</title>
        <authorList>
            <person name="Hofstatter P.G."/>
            <person name="Thangavel G."/>
            <person name="Lux T."/>
            <person name="Neumann P."/>
            <person name="Vondrak T."/>
            <person name="Novak P."/>
            <person name="Zhang M."/>
            <person name="Costa L."/>
            <person name="Castellani M."/>
            <person name="Scott A."/>
            <person name="Toegelov H."/>
            <person name="Fuchs J."/>
            <person name="Mata-Sucre Y."/>
            <person name="Dias Y."/>
            <person name="Vanzela A.L.L."/>
            <person name="Huettel B."/>
            <person name="Almeida C.C.S."/>
            <person name="Simkova H."/>
            <person name="Souza G."/>
            <person name="Pedrosa-Harand A."/>
            <person name="Macas J."/>
            <person name="Mayer K.F.X."/>
            <person name="Houben A."/>
            <person name="Marques A."/>
        </authorList>
    </citation>
    <scope>NUCLEOTIDE SEQUENCE</scope>
    <source>
        <strain evidence="7">RhyBre1mFocal</strain>
    </source>
</reference>
<dbReference type="Pfam" id="PF04434">
    <property type="entry name" value="SWIM"/>
    <property type="match status" value="1"/>
</dbReference>
<dbReference type="Proteomes" id="UP001151287">
    <property type="component" value="Unassembled WGS sequence"/>
</dbReference>
<name>A0A9Q0HJ66_9POAL</name>
<feature type="region of interest" description="Disordered" evidence="5">
    <location>
        <begin position="142"/>
        <end position="180"/>
    </location>
</feature>
<evidence type="ECO:0000256" key="3">
    <source>
        <dbReference type="ARBA" id="ARBA00022833"/>
    </source>
</evidence>
<dbReference type="InterPro" id="IPR007527">
    <property type="entry name" value="Znf_SWIM"/>
</dbReference>
<protein>
    <recommendedName>
        <fullName evidence="6">SWIM-type domain-containing protein</fullName>
    </recommendedName>
</protein>
<evidence type="ECO:0000313" key="7">
    <source>
        <dbReference type="EMBL" id="KAJ1687929.1"/>
    </source>
</evidence>
<keyword evidence="3" id="KW-0862">Zinc</keyword>
<evidence type="ECO:0000256" key="4">
    <source>
        <dbReference type="PROSITE-ProRule" id="PRU00325"/>
    </source>
</evidence>
<evidence type="ECO:0000256" key="2">
    <source>
        <dbReference type="ARBA" id="ARBA00022771"/>
    </source>
</evidence>
<evidence type="ECO:0000259" key="6">
    <source>
        <dbReference type="PROSITE" id="PS50966"/>
    </source>
</evidence>
<gene>
    <name evidence="7" type="ORF">LUZ63_019319</name>
</gene>
<dbReference type="InterPro" id="IPR006564">
    <property type="entry name" value="Znf_PMZ"/>
</dbReference>